<evidence type="ECO:0000313" key="2">
    <source>
        <dbReference type="Proteomes" id="UP001610335"/>
    </source>
</evidence>
<dbReference type="EMBL" id="JBFXLS010000005">
    <property type="protein sequence ID" value="KAL2833049.1"/>
    <property type="molecule type" value="Genomic_DNA"/>
</dbReference>
<evidence type="ECO:0000313" key="1">
    <source>
        <dbReference type="EMBL" id="KAL2833049.1"/>
    </source>
</evidence>
<proteinExistence type="predicted"/>
<protein>
    <recommendedName>
        <fullName evidence="3">Mitochondrial ATPase expression-domain-containing protein</fullName>
    </recommendedName>
</protein>
<gene>
    <name evidence="1" type="ORF">BDW59DRAFT_180548</name>
</gene>
<evidence type="ECO:0008006" key="3">
    <source>
        <dbReference type="Google" id="ProtNLM"/>
    </source>
</evidence>
<reference evidence="1 2" key="1">
    <citation type="submission" date="2024-07" db="EMBL/GenBank/DDBJ databases">
        <title>Section-level genome sequencing and comparative genomics of Aspergillus sections Usti and Cavernicolus.</title>
        <authorList>
            <consortium name="Lawrence Berkeley National Laboratory"/>
            <person name="Nybo J.L."/>
            <person name="Vesth T.C."/>
            <person name="Theobald S."/>
            <person name="Frisvad J.C."/>
            <person name="Larsen T.O."/>
            <person name="Kjaerboelling I."/>
            <person name="Rothschild-Mancinelli K."/>
            <person name="Lyhne E.K."/>
            <person name="Kogle M.E."/>
            <person name="Barry K."/>
            <person name="Clum A."/>
            <person name="Na H."/>
            <person name="Ledsgaard L."/>
            <person name="Lin J."/>
            <person name="Lipzen A."/>
            <person name="Kuo A."/>
            <person name="Riley R."/>
            <person name="Mondo S."/>
            <person name="LaButti K."/>
            <person name="Haridas S."/>
            <person name="Pangalinan J."/>
            <person name="Salamov A.A."/>
            <person name="Simmons B.A."/>
            <person name="Magnuson J.K."/>
            <person name="Chen J."/>
            <person name="Drula E."/>
            <person name="Henrissat B."/>
            <person name="Wiebenga A."/>
            <person name="Lubbers R.J."/>
            <person name="Gomes A.C."/>
            <person name="Makela M.R."/>
            <person name="Stajich J."/>
            <person name="Grigoriev I.V."/>
            <person name="Mortensen U.H."/>
            <person name="De vries R.P."/>
            <person name="Baker S.E."/>
            <person name="Andersen M.R."/>
        </authorList>
    </citation>
    <scope>NUCLEOTIDE SEQUENCE [LARGE SCALE GENOMIC DNA]</scope>
    <source>
        <strain evidence="1 2">CBS 600.67</strain>
    </source>
</reference>
<name>A0ABR4IZ22_9EURO</name>
<organism evidence="1 2">
    <name type="scientific">Aspergillus cavernicola</name>
    <dbReference type="NCBI Taxonomy" id="176166"/>
    <lineage>
        <taxon>Eukaryota</taxon>
        <taxon>Fungi</taxon>
        <taxon>Dikarya</taxon>
        <taxon>Ascomycota</taxon>
        <taxon>Pezizomycotina</taxon>
        <taxon>Eurotiomycetes</taxon>
        <taxon>Eurotiomycetidae</taxon>
        <taxon>Eurotiales</taxon>
        <taxon>Aspergillaceae</taxon>
        <taxon>Aspergillus</taxon>
        <taxon>Aspergillus subgen. Nidulantes</taxon>
    </lineage>
</organism>
<keyword evidence="2" id="KW-1185">Reference proteome</keyword>
<comment type="caution">
    <text evidence="1">The sequence shown here is derived from an EMBL/GenBank/DDBJ whole genome shotgun (WGS) entry which is preliminary data.</text>
</comment>
<sequence>MALRLSRSLLQANRRLCGALPLLTLSTVGHIVTRHNGGQHIQQWKYRPRVAQSNFTRYSHTDSANVNEPAIKFSVHTEQHWKSQTLPIVDRLIEPQTVGHFLEYTTHGALPNGKQTTLPLLSPDEIQLLLIPSAEWAPAPFNTNTVSTIHQTSVRIGSYEDDARLSIIGKNIHSLKNRLWEGLAPLSASRWTEKDLSNPDRFDTACEYVTAVIAVFEYLNFEQIQSSMRDTFNLISGHLQDADSALNARRAAQGQGQPQLSLTGLWEEFMRAKYEMITAAAHSWVLSRIAELQRPLLDEFSHLPDGQKIDMFTERWQQLLEITSEADFKIWIPMDGYYGYHPSSQVVPGLRNPNLDTLRKTHRDRFQTTIFSRLEQYIQNQDPDTIQSPRVRRERISISTTVQDELRTEIRGPSSPSESYSEPWIQMLLWLQKATLESGPNREFGLAVYRSTSSTVTDEQWRTMRQKLETHLSAWGADNNLQTSQIKPLLKLHWIDDDANIHDTQAAKNHFLENRHSDTYKNKLHPSIFLAVDTWSYTSYMDPKNLHPFTNHHQKSQPSLLPGDFTPHILAIDADFDPTCPPERPDESPNYPGHLRILGNLVWSELYAMLVLQSATLEDLWPLAMEHPLKVYTGVTVPSQRGVWIERNIQTRELLKPFLESVREKREYDAAVKHMEEFMMPFVPGRTDT</sequence>
<accession>A0ABR4IZ22</accession>
<dbReference type="Proteomes" id="UP001610335">
    <property type="component" value="Unassembled WGS sequence"/>
</dbReference>